<dbReference type="InterPro" id="IPR001828">
    <property type="entry name" value="ANF_lig-bd_rcpt"/>
</dbReference>
<feature type="compositionally biased region" description="Acidic residues" evidence="9">
    <location>
        <begin position="971"/>
        <end position="987"/>
    </location>
</feature>
<dbReference type="AlphaFoldDB" id="A0AAD8Y7S0"/>
<evidence type="ECO:0000256" key="6">
    <source>
        <dbReference type="ARBA" id="ARBA00023170"/>
    </source>
</evidence>
<keyword evidence="6 12" id="KW-0675">Receptor</keyword>
<feature type="region of interest" description="Disordered" evidence="9">
    <location>
        <begin position="801"/>
        <end position="832"/>
    </location>
</feature>
<dbReference type="Gene3D" id="3.40.50.2300">
    <property type="match status" value="2"/>
</dbReference>
<evidence type="ECO:0000313" key="13">
    <source>
        <dbReference type="Proteomes" id="UP001224775"/>
    </source>
</evidence>
<evidence type="ECO:0000259" key="11">
    <source>
        <dbReference type="PROSITE" id="PS50259"/>
    </source>
</evidence>
<evidence type="ECO:0000256" key="5">
    <source>
        <dbReference type="ARBA" id="ARBA00023136"/>
    </source>
</evidence>
<evidence type="ECO:0000256" key="1">
    <source>
        <dbReference type="ARBA" id="ARBA00004141"/>
    </source>
</evidence>
<dbReference type="EMBL" id="JATAAI010000016">
    <property type="protein sequence ID" value="KAK1740311.1"/>
    <property type="molecule type" value="Genomic_DNA"/>
</dbReference>
<feature type="compositionally biased region" description="Polar residues" evidence="9">
    <location>
        <begin position="819"/>
        <end position="830"/>
    </location>
</feature>
<keyword evidence="13" id="KW-1185">Reference proteome</keyword>
<keyword evidence="4" id="KW-0297">G-protein coupled receptor</keyword>
<evidence type="ECO:0000256" key="8">
    <source>
        <dbReference type="ARBA" id="ARBA00023224"/>
    </source>
</evidence>
<feature type="transmembrane region" description="Helical" evidence="10">
    <location>
        <begin position="606"/>
        <end position="629"/>
    </location>
</feature>
<dbReference type="GO" id="GO:0004965">
    <property type="term" value="F:G protein-coupled GABA receptor activity"/>
    <property type="evidence" value="ECO:0007669"/>
    <property type="project" value="InterPro"/>
</dbReference>
<evidence type="ECO:0000256" key="4">
    <source>
        <dbReference type="ARBA" id="ARBA00023040"/>
    </source>
</evidence>
<proteinExistence type="predicted"/>
<keyword evidence="8" id="KW-0807">Transducer</keyword>
<sequence length="994" mass="107127">MKLWTLAEISGELATAPQISSTPGNNLITLNNDKSLCHLPYVFPFTDSSGSPWNAIGTYEGFAAIALAAQHLNAGDGSIVPEVAALANNKCGVKFNVAAFDTALSESIAVDQIIQITDRTNAQAIANGGPADDANVLLRPPCVILGAARSAVTMPTSLISGLRGFPQISPISTSPALDDKSQYRYFARTIPNDDGTSVPLIARLNSGSGDDNTGAKDESESWGVNHLAVLYVDDAYGNAFAQGIVLAAKEMAPGMQIETFSLAVNPDDAQIQRVIASMAESQYMYFFAILASSYDEIMTAAYNAGIAGTGKHTWLFSDGVGSEFTGRDFTVGSPLERAYRGTGTLSAQGGMPGMKAYDALVEGLRELGESVEDKEYLNSLLPNQGITNHTDVTDSDSYLMTPGFVAPFLYDAVISAGLSACNLEMNHNTTDGSFALSGGDHYDAIVASTFEGTSGTIVFNSETGTRNPKSALFTLSNFVDDPDASTSDVVQFKSQETDVFEFGAWRSLQPFVFNNGDTIAPPDLPETEVDRNYIPAVLRSVGLTLCGVIIVLSIGFTVWTKKKEKIRIVKAAQPIFLYIIAIGTLLMGCAVIPLSLDPGVVSMEGASIACVSVPWLLACGFSMTFSALFTKTHRILTIMRNAAAFKRVKVTALDVAKPMICLLLANIITLSVWTGIDPRSSKTIVLQTNRFGKATETESICYSEHQSIFLSVLGVINLGALLVAFVEAYLARNISVELSESAYIMKAISIILLVCLMGIPVIIIAQENTSAFYFVAVGIIFTVCISILCLIFVPKIRASMKPPPAKKKHRSASGGPDISRTSTQSDTDNSGIKILSSPMAMAELEEENRRLKQMAETMRASKSVRRWSNEIGLEESRRLSQMSNDSMVESDVATGNEKRVTFERPNSSDIENHTEMDAVDEEGEGGVIKEEENNGEEASHNEKNVDEEEGVIEEKGNIDEEESHIEMNVVDAEEGVDEEDIEKEEQVDNIVRVV</sequence>
<dbReference type="Pfam" id="PF00003">
    <property type="entry name" value="7tm_3"/>
    <property type="match status" value="1"/>
</dbReference>
<evidence type="ECO:0000256" key="7">
    <source>
        <dbReference type="ARBA" id="ARBA00023180"/>
    </source>
</evidence>
<dbReference type="PRINTS" id="PR00248">
    <property type="entry name" value="GPCRMGR"/>
</dbReference>
<gene>
    <name evidence="12" type="ORF">QTG54_009261</name>
</gene>
<feature type="transmembrane region" description="Helical" evidence="10">
    <location>
        <begin position="536"/>
        <end position="559"/>
    </location>
</feature>
<evidence type="ECO:0000256" key="2">
    <source>
        <dbReference type="ARBA" id="ARBA00022692"/>
    </source>
</evidence>
<evidence type="ECO:0000313" key="12">
    <source>
        <dbReference type="EMBL" id="KAK1740311.1"/>
    </source>
</evidence>
<feature type="transmembrane region" description="Helical" evidence="10">
    <location>
        <begin position="571"/>
        <end position="594"/>
    </location>
</feature>
<organism evidence="12 13">
    <name type="scientific">Skeletonema marinoi</name>
    <dbReference type="NCBI Taxonomy" id="267567"/>
    <lineage>
        <taxon>Eukaryota</taxon>
        <taxon>Sar</taxon>
        <taxon>Stramenopiles</taxon>
        <taxon>Ochrophyta</taxon>
        <taxon>Bacillariophyta</taxon>
        <taxon>Coscinodiscophyceae</taxon>
        <taxon>Thalassiosirophycidae</taxon>
        <taxon>Thalassiosirales</taxon>
        <taxon>Skeletonemataceae</taxon>
        <taxon>Skeletonema</taxon>
        <taxon>Skeletonema marinoi-dohrnii complex</taxon>
    </lineage>
</organism>
<feature type="compositionally biased region" description="Basic and acidic residues" evidence="9">
    <location>
        <begin position="927"/>
        <end position="944"/>
    </location>
</feature>
<name>A0AAD8Y7S0_9STRA</name>
<accession>A0AAD8Y7S0</accession>
<feature type="transmembrane region" description="Helical" evidence="10">
    <location>
        <begin position="743"/>
        <end position="765"/>
    </location>
</feature>
<dbReference type="SUPFAM" id="SSF53822">
    <property type="entry name" value="Periplasmic binding protein-like I"/>
    <property type="match status" value="1"/>
</dbReference>
<feature type="transmembrane region" description="Helical" evidence="10">
    <location>
        <begin position="650"/>
        <end position="673"/>
    </location>
</feature>
<dbReference type="PROSITE" id="PS50259">
    <property type="entry name" value="G_PROTEIN_RECEP_F3_4"/>
    <property type="match status" value="1"/>
</dbReference>
<feature type="transmembrane region" description="Helical" evidence="10">
    <location>
        <begin position="771"/>
        <end position="793"/>
    </location>
</feature>
<dbReference type="Pfam" id="PF01094">
    <property type="entry name" value="ANF_receptor"/>
    <property type="match status" value="2"/>
</dbReference>
<feature type="region of interest" description="Disordered" evidence="9">
    <location>
        <begin position="917"/>
        <end position="994"/>
    </location>
</feature>
<dbReference type="InterPro" id="IPR017978">
    <property type="entry name" value="GPCR_3_C"/>
</dbReference>
<feature type="transmembrane region" description="Helical" evidence="10">
    <location>
        <begin position="708"/>
        <end position="731"/>
    </location>
</feature>
<comment type="subcellular location">
    <subcellularLocation>
        <location evidence="1">Membrane</location>
        <topology evidence="1">Multi-pass membrane protein</topology>
    </subcellularLocation>
</comment>
<dbReference type="InterPro" id="IPR028082">
    <property type="entry name" value="Peripla_BP_I"/>
</dbReference>
<keyword evidence="2 10" id="KW-0812">Transmembrane</keyword>
<keyword evidence="3 10" id="KW-1133">Transmembrane helix</keyword>
<evidence type="ECO:0000256" key="3">
    <source>
        <dbReference type="ARBA" id="ARBA00022989"/>
    </source>
</evidence>
<dbReference type="CDD" id="cd15047">
    <property type="entry name" value="7tmC_GABA-B-like"/>
    <property type="match status" value="1"/>
</dbReference>
<keyword evidence="7" id="KW-0325">Glycoprotein</keyword>
<dbReference type="InterPro" id="IPR002455">
    <property type="entry name" value="GPCR3_GABA-B"/>
</dbReference>
<reference evidence="12" key="1">
    <citation type="submission" date="2023-06" db="EMBL/GenBank/DDBJ databases">
        <title>Survivors Of The Sea: Transcriptome response of Skeletonema marinoi to long-term dormancy.</title>
        <authorList>
            <person name="Pinder M.I.M."/>
            <person name="Kourtchenko O."/>
            <person name="Robertson E.K."/>
            <person name="Larsson T."/>
            <person name="Maumus F."/>
            <person name="Osuna-Cruz C.M."/>
            <person name="Vancaester E."/>
            <person name="Stenow R."/>
            <person name="Vandepoele K."/>
            <person name="Ploug H."/>
            <person name="Bruchert V."/>
            <person name="Godhe A."/>
            <person name="Topel M."/>
        </authorList>
    </citation>
    <scope>NUCLEOTIDE SEQUENCE</scope>
    <source>
        <strain evidence="12">R05AC</strain>
    </source>
</reference>
<keyword evidence="5 10" id="KW-0472">Membrane</keyword>
<dbReference type="GO" id="GO:0038039">
    <property type="term" value="C:G protein-coupled receptor heterodimeric complex"/>
    <property type="evidence" value="ECO:0007669"/>
    <property type="project" value="TreeGrafter"/>
</dbReference>
<evidence type="ECO:0000256" key="9">
    <source>
        <dbReference type="SAM" id="MobiDB-lite"/>
    </source>
</evidence>
<feature type="domain" description="G-protein coupled receptors family 3 profile" evidence="11">
    <location>
        <begin position="609"/>
        <end position="803"/>
    </location>
</feature>
<dbReference type="InterPro" id="IPR000337">
    <property type="entry name" value="GPCR_3"/>
</dbReference>
<protein>
    <submittedName>
        <fullName evidence="12">GABA-B receptor-like protein</fullName>
    </submittedName>
</protein>
<dbReference type="PANTHER" id="PTHR10519">
    <property type="entry name" value="GABA-B RECEPTOR"/>
    <property type="match status" value="1"/>
</dbReference>
<dbReference type="PANTHER" id="PTHR10519:SF20">
    <property type="entry name" value="G-PROTEIN COUPLED RECEPTOR 156-RELATED"/>
    <property type="match status" value="1"/>
</dbReference>
<dbReference type="Proteomes" id="UP001224775">
    <property type="component" value="Unassembled WGS sequence"/>
</dbReference>
<evidence type="ECO:0000256" key="10">
    <source>
        <dbReference type="SAM" id="Phobius"/>
    </source>
</evidence>
<comment type="caution">
    <text evidence="12">The sequence shown here is derived from an EMBL/GenBank/DDBJ whole genome shotgun (WGS) entry which is preliminary data.</text>
</comment>